<keyword evidence="2" id="KW-0489">Methyltransferase</keyword>
<organism evidence="2 3">
    <name type="scientific">Mycobacterium intracellulare subsp. chimaera</name>
    <dbReference type="NCBI Taxonomy" id="222805"/>
    <lineage>
        <taxon>Bacteria</taxon>
        <taxon>Bacillati</taxon>
        <taxon>Actinomycetota</taxon>
        <taxon>Actinomycetes</taxon>
        <taxon>Mycobacteriales</taxon>
        <taxon>Mycobacteriaceae</taxon>
        <taxon>Mycobacterium</taxon>
        <taxon>Mycobacterium avium complex (MAC)</taxon>
    </lineage>
</organism>
<dbReference type="GO" id="GO:0008168">
    <property type="term" value="F:methyltransferase activity"/>
    <property type="evidence" value="ECO:0007669"/>
    <property type="project" value="UniProtKB-KW"/>
</dbReference>
<dbReference type="CDD" id="cd02440">
    <property type="entry name" value="AdoMet_MTases"/>
    <property type="match status" value="1"/>
</dbReference>
<dbReference type="PANTHER" id="PTHR43861:SF1">
    <property type="entry name" value="TRANS-ACONITATE 2-METHYLTRANSFERASE"/>
    <property type="match status" value="1"/>
</dbReference>
<dbReference type="InterPro" id="IPR013216">
    <property type="entry name" value="Methyltransf_11"/>
</dbReference>
<protein>
    <submittedName>
        <fullName evidence="2">Class I SAM-dependent methyltransferase</fullName>
        <ecNumber evidence="2">2.1.1.-</ecNumber>
    </submittedName>
</protein>
<sequence length="234" mass="26014">MPDDSSIFKTYADVYAAFADKNPVNRDYDRPAILRLAGDLDGKRVLELGCAAGGLTRHLLDRGAEVVGIDTEPRMIELARQRLGSRARFEVADLSRPPLGVADAGSIDVVVASLVLHYIKDWAPLLDDVASLLIPGGALVFSLHHPITGWLLSDRTDYHRIELVSETWDWDGLSVTARSYRRPVSAIFGELRRAGFMIDAVEEPRLPEDSDIDPDMLRALNTQPFFLYLRATRA</sequence>
<dbReference type="RefSeq" id="WP_218832443.1">
    <property type="nucleotide sequence ID" value="NZ_CP012886.2"/>
</dbReference>
<name>A0ABT7P375_MYCIT</name>
<accession>A0ABT7P375</accession>
<dbReference type="EC" id="2.1.1.-" evidence="2"/>
<evidence type="ECO:0000259" key="1">
    <source>
        <dbReference type="Pfam" id="PF08241"/>
    </source>
</evidence>
<dbReference type="Proteomes" id="UP001529272">
    <property type="component" value="Unassembled WGS sequence"/>
</dbReference>
<evidence type="ECO:0000313" key="3">
    <source>
        <dbReference type="Proteomes" id="UP001529272"/>
    </source>
</evidence>
<dbReference type="Pfam" id="PF08241">
    <property type="entry name" value="Methyltransf_11"/>
    <property type="match status" value="1"/>
</dbReference>
<gene>
    <name evidence="2" type="ORF">QRB35_17120</name>
</gene>
<evidence type="ECO:0000313" key="2">
    <source>
        <dbReference type="EMBL" id="MDM3927734.1"/>
    </source>
</evidence>
<keyword evidence="2" id="KW-0808">Transferase</keyword>
<comment type="caution">
    <text evidence="2">The sequence shown here is derived from an EMBL/GenBank/DDBJ whole genome shotgun (WGS) entry which is preliminary data.</text>
</comment>
<reference evidence="3" key="2">
    <citation type="submission" date="2023-06" db="EMBL/GenBank/DDBJ databases">
        <title>Itaconate inhibition of nontuberculous mycobacteria.</title>
        <authorList>
            <person name="Spilker T."/>
        </authorList>
    </citation>
    <scope>NUCLEOTIDE SEQUENCE [LARGE SCALE GENOMIC DNA]</scope>
    <source>
        <strain evidence="3">FLAC1071</strain>
    </source>
</reference>
<dbReference type="EMBL" id="JASZZX010000016">
    <property type="protein sequence ID" value="MDM3927734.1"/>
    <property type="molecule type" value="Genomic_DNA"/>
</dbReference>
<feature type="domain" description="Methyltransferase type 11" evidence="1">
    <location>
        <begin position="46"/>
        <end position="141"/>
    </location>
</feature>
<dbReference type="GO" id="GO:0032259">
    <property type="term" value="P:methylation"/>
    <property type="evidence" value="ECO:0007669"/>
    <property type="project" value="UniProtKB-KW"/>
</dbReference>
<proteinExistence type="predicted"/>
<keyword evidence="3" id="KW-1185">Reference proteome</keyword>
<reference evidence="2 3" key="1">
    <citation type="submission" date="2023-06" db="EMBL/GenBank/DDBJ databases">
        <title>Itaconate inhibition of nontuberculous mycobacteria.</title>
        <authorList>
            <person name="Breen P."/>
            <person name="Zimbric M."/>
            <person name="Caverly L."/>
        </authorList>
    </citation>
    <scope>NUCLEOTIDE SEQUENCE [LARGE SCALE GENOMIC DNA]</scope>
    <source>
        <strain evidence="2 3">FLAC1071</strain>
    </source>
</reference>
<dbReference type="PANTHER" id="PTHR43861">
    <property type="entry name" value="TRANS-ACONITATE 2-METHYLTRANSFERASE-RELATED"/>
    <property type="match status" value="1"/>
</dbReference>